<keyword evidence="6" id="KW-0675">Receptor</keyword>
<evidence type="ECO:0000256" key="8">
    <source>
        <dbReference type="SAM" id="Phobius"/>
    </source>
</evidence>
<evidence type="ECO:0000256" key="1">
    <source>
        <dbReference type="ARBA" id="ARBA00004141"/>
    </source>
</evidence>
<feature type="transmembrane region" description="Helical" evidence="8">
    <location>
        <begin position="71"/>
        <end position="94"/>
    </location>
</feature>
<dbReference type="Pfam" id="PF00001">
    <property type="entry name" value="7tm_1"/>
    <property type="match status" value="1"/>
</dbReference>
<name>A0ABN8LZ82_9CNID</name>
<comment type="subcellular location">
    <subcellularLocation>
        <location evidence="1">Membrane</location>
        <topology evidence="1">Multi-pass membrane protein</topology>
    </subcellularLocation>
</comment>
<evidence type="ECO:0000256" key="4">
    <source>
        <dbReference type="ARBA" id="ARBA00023040"/>
    </source>
</evidence>
<evidence type="ECO:0000256" key="5">
    <source>
        <dbReference type="ARBA" id="ARBA00023136"/>
    </source>
</evidence>
<evidence type="ECO:0000259" key="9">
    <source>
        <dbReference type="PROSITE" id="PS50262"/>
    </source>
</evidence>
<comment type="caution">
    <text evidence="10">The sequence shown here is derived from an EMBL/GenBank/DDBJ whole genome shotgun (WGS) entry which is preliminary data.</text>
</comment>
<organism evidence="10 11">
    <name type="scientific">Porites evermanni</name>
    <dbReference type="NCBI Taxonomy" id="104178"/>
    <lineage>
        <taxon>Eukaryota</taxon>
        <taxon>Metazoa</taxon>
        <taxon>Cnidaria</taxon>
        <taxon>Anthozoa</taxon>
        <taxon>Hexacorallia</taxon>
        <taxon>Scleractinia</taxon>
        <taxon>Fungiina</taxon>
        <taxon>Poritidae</taxon>
        <taxon>Porites</taxon>
    </lineage>
</organism>
<dbReference type="SMART" id="SM01381">
    <property type="entry name" value="7TM_GPCR_Srsx"/>
    <property type="match status" value="1"/>
</dbReference>
<dbReference type="PANTHER" id="PTHR24243:SF224">
    <property type="entry name" value="G-PROTEIN COUPLED RECEPTOR 19-RELATED"/>
    <property type="match status" value="1"/>
</dbReference>
<evidence type="ECO:0000256" key="6">
    <source>
        <dbReference type="ARBA" id="ARBA00023170"/>
    </source>
</evidence>
<feature type="transmembrane region" description="Helical" evidence="8">
    <location>
        <begin position="31"/>
        <end position="59"/>
    </location>
</feature>
<feature type="transmembrane region" description="Helical" evidence="8">
    <location>
        <begin position="254"/>
        <end position="274"/>
    </location>
</feature>
<evidence type="ECO:0000313" key="10">
    <source>
        <dbReference type="EMBL" id="CAH3021262.1"/>
    </source>
</evidence>
<keyword evidence="3 8" id="KW-1133">Transmembrane helix</keyword>
<feature type="transmembrane region" description="Helical" evidence="8">
    <location>
        <begin position="191"/>
        <end position="216"/>
    </location>
</feature>
<dbReference type="SUPFAM" id="SSF81321">
    <property type="entry name" value="Family A G protein-coupled receptor-like"/>
    <property type="match status" value="1"/>
</dbReference>
<sequence length="406" mass="46507">MVLNSNATTMLSTTSFPSSTEELYADDLPSWLHALAFITYVVLFVFAFVVDSAILFVFWRAKELRNITNNLLCNMVAADLLFALQTPLEGVSIFKDVWESGDGLCKVHRYVLHVFYYVVIISLTIVSIERYLAICQPIRFKGHEAKFKCGRLIFLAWITSLILSLPQLFLSSVEMSHRGQQVCMQSRPDDYLPVFLAYHVPKFILLYFVPLVILIFTYAKVSKKLSDVVGRYRERSRFDICIVMKMRRSIIRMLLVVVIVFFVCLTPFTVIELLHVVPLMKSYDPFGILMVCVDLLAFLHAVLNPVVSSFLSKEFRNAAKRAFNCPKKFDLCNNKRKSKKNNKNCKLKQMEQNHGMNEGKVWRNHDNLSTKSSSDFNHGSEGVVNEGVTLSFETLTETTDLPKEDD</sequence>
<keyword evidence="5 8" id="KW-0472">Membrane</keyword>
<keyword evidence="7" id="KW-0807">Transducer</keyword>
<keyword evidence="2 8" id="KW-0812">Transmembrane</keyword>
<keyword evidence="11" id="KW-1185">Reference proteome</keyword>
<feature type="transmembrane region" description="Helical" evidence="8">
    <location>
        <begin position="114"/>
        <end position="132"/>
    </location>
</feature>
<feature type="domain" description="G-protein coupled receptors family 1 profile" evidence="9">
    <location>
        <begin position="50"/>
        <end position="308"/>
    </location>
</feature>
<dbReference type="EMBL" id="CALNXI010000175">
    <property type="protein sequence ID" value="CAH3021262.1"/>
    <property type="molecule type" value="Genomic_DNA"/>
</dbReference>
<reference evidence="10 11" key="1">
    <citation type="submission" date="2022-05" db="EMBL/GenBank/DDBJ databases">
        <authorList>
            <consortium name="Genoscope - CEA"/>
            <person name="William W."/>
        </authorList>
    </citation>
    <scope>NUCLEOTIDE SEQUENCE [LARGE SCALE GENOMIC DNA]</scope>
</reference>
<accession>A0ABN8LZ82</accession>
<protein>
    <recommendedName>
        <fullName evidence="9">G-protein coupled receptors family 1 profile domain-containing protein</fullName>
    </recommendedName>
</protein>
<evidence type="ECO:0000313" key="11">
    <source>
        <dbReference type="Proteomes" id="UP001159427"/>
    </source>
</evidence>
<dbReference type="InterPro" id="IPR017452">
    <property type="entry name" value="GPCR_Rhodpsn_7TM"/>
</dbReference>
<keyword evidence="4" id="KW-0297">G-protein coupled receptor</keyword>
<dbReference type="PRINTS" id="PR00237">
    <property type="entry name" value="GPCRRHODOPSN"/>
</dbReference>
<dbReference type="InterPro" id="IPR000276">
    <property type="entry name" value="GPCR_Rhodpsn"/>
</dbReference>
<feature type="transmembrane region" description="Helical" evidence="8">
    <location>
        <begin position="286"/>
        <end position="311"/>
    </location>
</feature>
<dbReference type="Proteomes" id="UP001159427">
    <property type="component" value="Unassembled WGS sequence"/>
</dbReference>
<evidence type="ECO:0000256" key="3">
    <source>
        <dbReference type="ARBA" id="ARBA00022989"/>
    </source>
</evidence>
<dbReference type="PANTHER" id="PTHR24243">
    <property type="entry name" value="G-PROTEIN COUPLED RECEPTOR"/>
    <property type="match status" value="1"/>
</dbReference>
<dbReference type="Gene3D" id="1.20.1070.10">
    <property type="entry name" value="Rhodopsin 7-helix transmembrane proteins"/>
    <property type="match status" value="1"/>
</dbReference>
<evidence type="ECO:0000256" key="7">
    <source>
        <dbReference type="ARBA" id="ARBA00023224"/>
    </source>
</evidence>
<evidence type="ECO:0000256" key="2">
    <source>
        <dbReference type="ARBA" id="ARBA00022692"/>
    </source>
</evidence>
<proteinExistence type="predicted"/>
<dbReference type="PROSITE" id="PS50262">
    <property type="entry name" value="G_PROTEIN_RECEP_F1_2"/>
    <property type="match status" value="1"/>
</dbReference>
<feature type="transmembrane region" description="Helical" evidence="8">
    <location>
        <begin position="152"/>
        <end position="171"/>
    </location>
</feature>
<dbReference type="CDD" id="cd00637">
    <property type="entry name" value="7tm_classA_rhodopsin-like"/>
    <property type="match status" value="1"/>
</dbReference>
<gene>
    <name evidence="10" type="ORF">PEVE_00010569</name>
</gene>